<dbReference type="Pfam" id="PF04255">
    <property type="entry name" value="DUF433"/>
    <property type="match status" value="1"/>
</dbReference>
<dbReference type="STRING" id="128403.WA1_45400"/>
<sequence>MITLVQSPVSSDPEVMGGTLVFKNTRVPAQSLLEYLDDGFSLPEFLENFPSVNRTDAVNFLKLAREQFQYENYSG</sequence>
<dbReference type="RefSeq" id="WP_017744149.1">
    <property type="nucleotide sequence ID" value="NZ_KQ976354.1"/>
</dbReference>
<proteinExistence type="predicted"/>
<evidence type="ECO:0000313" key="2">
    <source>
        <dbReference type="Proteomes" id="UP000076925"/>
    </source>
</evidence>
<gene>
    <name evidence="1" type="ORF">WA1_45400</name>
</gene>
<dbReference type="SUPFAM" id="SSF46689">
    <property type="entry name" value="Homeodomain-like"/>
    <property type="match status" value="1"/>
</dbReference>
<dbReference type="Proteomes" id="UP000076925">
    <property type="component" value="Unassembled WGS sequence"/>
</dbReference>
<reference evidence="1 2" key="1">
    <citation type="journal article" date="2013" name="Genome Biol. Evol.">
        <title>Genomes of Stigonematalean cyanobacteria (subsection V) and the evolution of oxygenic photosynthesis from prokaryotes to plastids.</title>
        <authorList>
            <person name="Dagan T."/>
            <person name="Roettger M."/>
            <person name="Stucken K."/>
            <person name="Landan G."/>
            <person name="Koch R."/>
            <person name="Major P."/>
            <person name="Gould S.B."/>
            <person name="Goremykin V.V."/>
            <person name="Rippka R."/>
            <person name="Tandeau de Marsac N."/>
            <person name="Gugger M."/>
            <person name="Lockhart P.J."/>
            <person name="Allen J.F."/>
            <person name="Brune I."/>
            <person name="Maus I."/>
            <person name="Puhler A."/>
            <person name="Martin W.F."/>
        </authorList>
    </citation>
    <scope>NUCLEOTIDE SEQUENCE [LARGE SCALE GENOMIC DNA]</scope>
    <source>
        <strain evidence="1 2">PCC 7110</strain>
    </source>
</reference>
<organism evidence="1 2">
    <name type="scientific">Scytonema hofmannii PCC 7110</name>
    <dbReference type="NCBI Taxonomy" id="128403"/>
    <lineage>
        <taxon>Bacteria</taxon>
        <taxon>Bacillati</taxon>
        <taxon>Cyanobacteriota</taxon>
        <taxon>Cyanophyceae</taxon>
        <taxon>Nostocales</taxon>
        <taxon>Scytonemataceae</taxon>
        <taxon>Scytonema</taxon>
    </lineage>
</organism>
<keyword evidence="2" id="KW-1185">Reference proteome</keyword>
<dbReference type="EMBL" id="ANNX02000047">
    <property type="protein sequence ID" value="KYC36898.1"/>
    <property type="molecule type" value="Genomic_DNA"/>
</dbReference>
<protein>
    <recommendedName>
        <fullName evidence="3">DUF433 domain-containing protein</fullName>
    </recommendedName>
</protein>
<evidence type="ECO:0008006" key="3">
    <source>
        <dbReference type="Google" id="ProtNLM"/>
    </source>
</evidence>
<dbReference type="AlphaFoldDB" id="A0A139WWT5"/>
<dbReference type="InterPro" id="IPR009057">
    <property type="entry name" value="Homeodomain-like_sf"/>
</dbReference>
<comment type="caution">
    <text evidence="1">The sequence shown here is derived from an EMBL/GenBank/DDBJ whole genome shotgun (WGS) entry which is preliminary data.</text>
</comment>
<dbReference type="Gene3D" id="1.10.10.10">
    <property type="entry name" value="Winged helix-like DNA-binding domain superfamily/Winged helix DNA-binding domain"/>
    <property type="match status" value="1"/>
</dbReference>
<dbReference type="OrthoDB" id="9809529at2"/>
<accession>A0A139WWT5</accession>
<name>A0A139WWT5_9CYAN</name>
<evidence type="ECO:0000313" key="1">
    <source>
        <dbReference type="EMBL" id="KYC36898.1"/>
    </source>
</evidence>
<dbReference type="InterPro" id="IPR007367">
    <property type="entry name" value="DUF433"/>
</dbReference>
<dbReference type="InterPro" id="IPR036388">
    <property type="entry name" value="WH-like_DNA-bd_sf"/>
</dbReference>